<dbReference type="EMBL" id="MAAO01000004">
    <property type="protein sequence ID" value="OUR98709.1"/>
    <property type="molecule type" value="Genomic_DNA"/>
</dbReference>
<dbReference type="AlphaFoldDB" id="A0A1Y5FAL4"/>
<keyword evidence="3 10" id="KW-0132">Cell division</keyword>
<comment type="similarity">
    <text evidence="2 10">Belongs to the TRAFAC class TrmE-Era-EngA-EngB-Septin-like GTPase superfamily. EngB GTPase family.</text>
</comment>
<keyword evidence="7 10" id="KW-0342">GTP-binding</keyword>
<evidence type="ECO:0000256" key="7">
    <source>
        <dbReference type="ARBA" id="ARBA00023134"/>
    </source>
</evidence>
<dbReference type="InterPro" id="IPR006073">
    <property type="entry name" value="GTP-bd"/>
</dbReference>
<dbReference type="NCBIfam" id="TIGR00231">
    <property type="entry name" value="small_GTP"/>
    <property type="match status" value="1"/>
</dbReference>
<dbReference type="HAMAP" id="MF_00321">
    <property type="entry name" value="GTPase_EngB"/>
    <property type="match status" value="1"/>
</dbReference>
<evidence type="ECO:0000256" key="9">
    <source>
        <dbReference type="ARBA" id="ARBA00023306"/>
    </source>
</evidence>
<evidence type="ECO:0000256" key="2">
    <source>
        <dbReference type="ARBA" id="ARBA00009638"/>
    </source>
</evidence>
<keyword evidence="9 10" id="KW-0131">Cell cycle</keyword>
<dbReference type="Gene3D" id="3.40.50.300">
    <property type="entry name" value="P-loop containing nucleotide triphosphate hydrolases"/>
    <property type="match status" value="1"/>
</dbReference>
<evidence type="ECO:0000256" key="3">
    <source>
        <dbReference type="ARBA" id="ARBA00022618"/>
    </source>
</evidence>
<evidence type="ECO:0000256" key="4">
    <source>
        <dbReference type="ARBA" id="ARBA00022723"/>
    </source>
</evidence>
<proteinExistence type="inferred from homology"/>
<dbReference type="Pfam" id="PF01926">
    <property type="entry name" value="MMR_HSR1"/>
    <property type="match status" value="1"/>
</dbReference>
<keyword evidence="4" id="KW-0479">Metal-binding</keyword>
<evidence type="ECO:0000259" key="11">
    <source>
        <dbReference type="PROSITE" id="PS51706"/>
    </source>
</evidence>
<sequence length="224" mass="25956">MAYEIARDTSTFKYGMSNPAQLEEWLKDHPNAIGLGFLGRSNVGKSSTINALFGNKIAKISKTPGRTREINIFTFRLKDDGKICEDLPEFYFYDLPGYGHAVVSKEMSKNWEVLIDLFFRGISLHTLMINIQDARHPNQKADQDFHQYLRAYNYETFLLFNKIDKLKKQKERAALNNLKPILSKEFKWVKQIYFTSAEKKDGIDQVEGAIISYLLRQLDLIQSM</sequence>
<dbReference type="CDD" id="cd01876">
    <property type="entry name" value="YihA_EngB"/>
    <property type="match status" value="1"/>
</dbReference>
<evidence type="ECO:0000256" key="6">
    <source>
        <dbReference type="ARBA" id="ARBA00022842"/>
    </source>
</evidence>
<evidence type="ECO:0000313" key="12">
    <source>
        <dbReference type="EMBL" id="OUR98709.1"/>
    </source>
</evidence>
<evidence type="ECO:0000256" key="10">
    <source>
        <dbReference type="HAMAP-Rule" id="MF_00321"/>
    </source>
</evidence>
<comment type="caution">
    <text evidence="12">The sequence shown here is derived from an EMBL/GenBank/DDBJ whole genome shotgun (WGS) entry which is preliminary data.</text>
</comment>
<name>A0A1Y5FAL4_9BACT</name>
<dbReference type="Proteomes" id="UP000196531">
    <property type="component" value="Unassembled WGS sequence"/>
</dbReference>
<dbReference type="PANTHER" id="PTHR11649">
    <property type="entry name" value="MSS1/TRME-RELATED GTP-BINDING PROTEIN"/>
    <property type="match status" value="1"/>
</dbReference>
<evidence type="ECO:0000313" key="13">
    <source>
        <dbReference type="Proteomes" id="UP000196531"/>
    </source>
</evidence>
<dbReference type="GO" id="GO:0000917">
    <property type="term" value="P:division septum assembly"/>
    <property type="evidence" value="ECO:0007669"/>
    <property type="project" value="UniProtKB-KW"/>
</dbReference>
<protein>
    <recommendedName>
        <fullName evidence="10">Probable GTP-binding protein EngB</fullName>
    </recommendedName>
</protein>
<dbReference type="PANTHER" id="PTHR11649:SF13">
    <property type="entry name" value="ENGB-TYPE G DOMAIN-CONTAINING PROTEIN"/>
    <property type="match status" value="1"/>
</dbReference>
<comment type="cofactor">
    <cofactor evidence="1">
        <name>Mg(2+)</name>
        <dbReference type="ChEBI" id="CHEBI:18420"/>
    </cofactor>
</comment>
<dbReference type="GO" id="GO:0046872">
    <property type="term" value="F:metal ion binding"/>
    <property type="evidence" value="ECO:0007669"/>
    <property type="project" value="UniProtKB-KW"/>
</dbReference>
<evidence type="ECO:0000256" key="5">
    <source>
        <dbReference type="ARBA" id="ARBA00022741"/>
    </source>
</evidence>
<dbReference type="InterPro" id="IPR019987">
    <property type="entry name" value="GTP-bd_ribosome_bio_YsxC"/>
</dbReference>
<dbReference type="SUPFAM" id="SSF52540">
    <property type="entry name" value="P-loop containing nucleoside triphosphate hydrolases"/>
    <property type="match status" value="1"/>
</dbReference>
<dbReference type="GO" id="GO:0005525">
    <property type="term" value="F:GTP binding"/>
    <property type="evidence" value="ECO:0007669"/>
    <property type="project" value="UniProtKB-UniRule"/>
</dbReference>
<dbReference type="InterPro" id="IPR030393">
    <property type="entry name" value="G_ENGB_dom"/>
</dbReference>
<dbReference type="NCBIfam" id="TIGR03598">
    <property type="entry name" value="GTPase_YsxC"/>
    <property type="match status" value="1"/>
</dbReference>
<dbReference type="PROSITE" id="PS51706">
    <property type="entry name" value="G_ENGB"/>
    <property type="match status" value="1"/>
</dbReference>
<dbReference type="InterPro" id="IPR005225">
    <property type="entry name" value="Small_GTP-bd"/>
</dbReference>
<dbReference type="InterPro" id="IPR027417">
    <property type="entry name" value="P-loop_NTPase"/>
</dbReference>
<feature type="domain" description="EngB-type G" evidence="11">
    <location>
        <begin position="31"/>
        <end position="216"/>
    </location>
</feature>
<evidence type="ECO:0000256" key="8">
    <source>
        <dbReference type="ARBA" id="ARBA00023210"/>
    </source>
</evidence>
<evidence type="ECO:0000256" key="1">
    <source>
        <dbReference type="ARBA" id="ARBA00001946"/>
    </source>
</evidence>
<comment type="function">
    <text evidence="10">Necessary for normal cell division and for the maintenance of normal septation.</text>
</comment>
<accession>A0A1Y5FAL4</accession>
<keyword evidence="6" id="KW-0460">Magnesium</keyword>
<organism evidence="12 13">
    <name type="scientific">Halobacteriovorax marinus</name>
    <dbReference type="NCBI Taxonomy" id="97084"/>
    <lineage>
        <taxon>Bacteria</taxon>
        <taxon>Pseudomonadati</taxon>
        <taxon>Bdellovibrionota</taxon>
        <taxon>Bacteriovoracia</taxon>
        <taxon>Bacteriovoracales</taxon>
        <taxon>Halobacteriovoraceae</taxon>
        <taxon>Halobacteriovorax</taxon>
    </lineage>
</organism>
<keyword evidence="8 10" id="KW-0717">Septation</keyword>
<keyword evidence="5 10" id="KW-0547">Nucleotide-binding</keyword>
<reference evidence="13" key="1">
    <citation type="journal article" date="2017" name="Proc. Natl. Acad. Sci. U.S.A.">
        <title>Simulation of Deepwater Horizon oil plume reveals substrate specialization within a complex community of hydrocarbon-degraders.</title>
        <authorList>
            <person name="Hu P."/>
            <person name="Dubinsky E.A."/>
            <person name="Probst A.J."/>
            <person name="Wang J."/>
            <person name="Sieber C.M.K."/>
            <person name="Tom L.M."/>
            <person name="Gardinali P."/>
            <person name="Banfield J.F."/>
            <person name="Atlas R.M."/>
            <person name="Andersen G.L."/>
        </authorList>
    </citation>
    <scope>NUCLEOTIDE SEQUENCE [LARGE SCALE GENOMIC DNA]</scope>
</reference>
<gene>
    <name evidence="10" type="primary">engB</name>
    <name evidence="12" type="ORF">A9Q84_04655</name>
</gene>